<dbReference type="InterPro" id="IPR000092">
    <property type="entry name" value="Polyprenyl_synt"/>
</dbReference>
<evidence type="ECO:0000256" key="3">
    <source>
        <dbReference type="ARBA" id="ARBA00022723"/>
    </source>
</evidence>
<evidence type="ECO:0000313" key="6">
    <source>
        <dbReference type="EMBL" id="KAK4483233.1"/>
    </source>
</evidence>
<dbReference type="InterPro" id="IPR008949">
    <property type="entry name" value="Isoprenoid_synthase_dom_sf"/>
</dbReference>
<evidence type="ECO:0000313" key="7">
    <source>
        <dbReference type="Proteomes" id="UP001291926"/>
    </source>
</evidence>
<proteinExistence type="inferred from homology"/>
<dbReference type="EMBL" id="JAYDYQ010002534">
    <property type="protein sequence ID" value="KAK4483233.1"/>
    <property type="molecule type" value="Genomic_DNA"/>
</dbReference>
<dbReference type="InterPro" id="IPR033749">
    <property type="entry name" value="Polyprenyl_synt_CS"/>
</dbReference>
<dbReference type="SUPFAM" id="SSF48576">
    <property type="entry name" value="Terpenoid synthases"/>
    <property type="match status" value="1"/>
</dbReference>
<dbReference type="PANTHER" id="PTHR43281:SF24">
    <property type="entry name" value="OS07G0580900 PROTEIN"/>
    <property type="match status" value="1"/>
</dbReference>
<name>A0ABR0CZG1_9LAMI</name>
<evidence type="ECO:0000256" key="1">
    <source>
        <dbReference type="ARBA" id="ARBA00001946"/>
    </source>
</evidence>
<accession>A0ABR0CZG1</accession>
<dbReference type="PROSITE" id="PS00444">
    <property type="entry name" value="POLYPRENYL_SYNTHASE_2"/>
    <property type="match status" value="1"/>
</dbReference>
<keyword evidence="4" id="KW-0460">Magnesium</keyword>
<evidence type="ECO:0000313" key="5">
    <source>
        <dbReference type="EMBL" id="KAK4482110.1"/>
    </source>
</evidence>
<dbReference type="Gene3D" id="1.10.600.10">
    <property type="entry name" value="Farnesyl Diphosphate Synthase"/>
    <property type="match status" value="1"/>
</dbReference>
<comment type="caution">
    <text evidence="5">The sequence shown here is derived from an EMBL/GenBank/DDBJ whole genome shotgun (WGS) entry which is preliminary data.</text>
</comment>
<reference evidence="5 7" key="1">
    <citation type="journal article" date="2023" name="bioRxiv">
        <title>Genome report: Whole genome sequence and annotation of Penstemon davidsonii.</title>
        <authorList>
            <person name="Ostevik K.L."/>
            <person name="Alabady M."/>
            <person name="Zhang M."/>
            <person name="Rausher M.D."/>
        </authorList>
    </citation>
    <scope>NUCLEOTIDE SEQUENCE [LARGE SCALE GENOMIC DNA]</scope>
    <source>
        <strain evidence="5">DNT005</strain>
        <tissue evidence="5">Whole leaf</tissue>
    </source>
</reference>
<dbReference type="Proteomes" id="UP001291926">
    <property type="component" value="Unassembled WGS sequence"/>
</dbReference>
<organism evidence="5 7">
    <name type="scientific">Penstemon davidsonii</name>
    <dbReference type="NCBI Taxonomy" id="160366"/>
    <lineage>
        <taxon>Eukaryota</taxon>
        <taxon>Viridiplantae</taxon>
        <taxon>Streptophyta</taxon>
        <taxon>Embryophyta</taxon>
        <taxon>Tracheophyta</taxon>
        <taxon>Spermatophyta</taxon>
        <taxon>Magnoliopsida</taxon>
        <taxon>eudicotyledons</taxon>
        <taxon>Gunneridae</taxon>
        <taxon>Pentapetalae</taxon>
        <taxon>asterids</taxon>
        <taxon>lamiids</taxon>
        <taxon>Lamiales</taxon>
        <taxon>Plantaginaceae</taxon>
        <taxon>Cheloneae</taxon>
        <taxon>Penstemon</taxon>
    </lineage>
</organism>
<dbReference type="PANTHER" id="PTHR43281">
    <property type="entry name" value="FARNESYL DIPHOSPHATE SYNTHASE"/>
    <property type="match status" value="1"/>
</dbReference>
<evidence type="ECO:0000256" key="4">
    <source>
        <dbReference type="ARBA" id="ARBA00022842"/>
    </source>
</evidence>
<comment type="similarity">
    <text evidence="2">Belongs to the FPP/GGPP synthase family.</text>
</comment>
<evidence type="ECO:0000256" key="2">
    <source>
        <dbReference type="ARBA" id="ARBA00006706"/>
    </source>
</evidence>
<sequence length="185" mass="19858">MAASALQSLAFEHLVTATKQVPHKRIVRVTGELAKCMGSNGLMAGQAADMSSEGTSSESLDHVKWIHLHKTAALLEGSAVMGAVSGGANDEDIEKLRNFARCIGLMFQVVDDVLDVIKCSEDLGKTSGKDLVSDKATFPKLIGIERSKEYAMDLNREAQEMLQGFDSVKAAPLIALANYIAYRSA</sequence>
<dbReference type="Pfam" id="PF00348">
    <property type="entry name" value="polyprenyl_synt"/>
    <property type="match status" value="1"/>
</dbReference>
<dbReference type="EMBL" id="JAYDYQ010002559">
    <property type="protein sequence ID" value="KAK4482110.1"/>
    <property type="molecule type" value="Genomic_DNA"/>
</dbReference>
<reference evidence="5" key="2">
    <citation type="submission" date="2023-12" db="EMBL/GenBank/DDBJ databases">
        <authorList>
            <person name="Ostevik K."/>
            <person name="Alabady M."/>
            <person name="Zhang M."/>
            <person name="Rausher M."/>
        </authorList>
    </citation>
    <scope>NUCLEOTIDE SEQUENCE</scope>
    <source>
        <strain evidence="5">DNT005</strain>
        <tissue evidence="5">Whole leaf</tissue>
    </source>
</reference>
<gene>
    <name evidence="6" type="ORF">RD792_010416</name>
    <name evidence="5" type="ORF">RD792_011532</name>
</gene>
<keyword evidence="3" id="KW-0479">Metal-binding</keyword>
<comment type="cofactor">
    <cofactor evidence="1">
        <name>Mg(2+)</name>
        <dbReference type="ChEBI" id="CHEBI:18420"/>
    </cofactor>
</comment>
<keyword evidence="7" id="KW-1185">Reference proteome</keyword>
<protein>
    <submittedName>
        <fullName evidence="5">Uncharacterized protein</fullName>
    </submittedName>
</protein>